<accession>A0ABN6QH49</accession>
<proteinExistence type="predicted"/>
<sequence>MTLKYDPSRFQFAQFLLVDKKGKAAEATPARFSFDFNNQGHQEYIFNRKYYSKQDWNLLQVKLFYIDPEEMRRVAVPVDMEIDLARKSPPCPPFPPGIHRPACPVPRSFRP</sequence>
<dbReference type="EMBL" id="AP025943">
    <property type="protein sequence ID" value="BDL42630.1"/>
    <property type="molecule type" value="Genomic_DNA"/>
</dbReference>
<keyword evidence="2" id="KW-1185">Reference proteome</keyword>
<evidence type="ECO:0000313" key="2">
    <source>
        <dbReference type="Proteomes" id="UP001062263"/>
    </source>
</evidence>
<gene>
    <name evidence="1" type="ORF">Abiwalacus_02040</name>
</gene>
<evidence type="ECO:0000313" key="1">
    <source>
        <dbReference type="EMBL" id="BDL42630.1"/>
    </source>
</evidence>
<protein>
    <submittedName>
        <fullName evidence="1">Uncharacterized protein</fullName>
    </submittedName>
</protein>
<reference evidence="1" key="1">
    <citation type="submission" date="2022-06" db="EMBL/GenBank/DDBJ databases">
        <title>Akkermansia biwalacus sp. nov., an anaerobic mucin-degrading bacterium isolated from human intestine.</title>
        <authorList>
            <person name="Kobayashi Y."/>
            <person name="Inoue S."/>
            <person name="Kawahara T."/>
            <person name="Kohda N."/>
        </authorList>
    </citation>
    <scope>NUCLEOTIDE SEQUENCE</scope>
    <source>
        <strain evidence="1">WON2089</strain>
    </source>
</reference>
<name>A0ABN6QH49_9BACT</name>
<organism evidence="1 2">
    <name type="scientific">Akkermansia biwaensis</name>
    <dbReference type="NCBI Taxonomy" id="2946555"/>
    <lineage>
        <taxon>Bacteria</taxon>
        <taxon>Pseudomonadati</taxon>
        <taxon>Verrucomicrobiota</taxon>
        <taxon>Verrucomicrobiia</taxon>
        <taxon>Verrucomicrobiales</taxon>
        <taxon>Akkermansiaceae</taxon>
        <taxon>Akkermansia</taxon>
    </lineage>
</organism>
<dbReference type="Proteomes" id="UP001062263">
    <property type="component" value="Chromosome"/>
</dbReference>